<dbReference type="GO" id="GO:0046983">
    <property type="term" value="F:protein dimerization activity"/>
    <property type="evidence" value="ECO:0007669"/>
    <property type="project" value="InterPro"/>
</dbReference>
<feature type="compositionally biased region" description="Basic and acidic residues" evidence="5">
    <location>
        <begin position="575"/>
        <end position="587"/>
    </location>
</feature>
<dbReference type="Proteomes" id="UP000886885">
    <property type="component" value="Chromosome 6D"/>
</dbReference>
<dbReference type="EMBL" id="JAAWWB010000012">
    <property type="protein sequence ID" value="KAG6769511.1"/>
    <property type="molecule type" value="Genomic_DNA"/>
</dbReference>
<dbReference type="GO" id="GO:0003700">
    <property type="term" value="F:DNA-binding transcription factor activity"/>
    <property type="evidence" value="ECO:0007669"/>
    <property type="project" value="InterPro"/>
</dbReference>
<keyword evidence="2" id="KW-0805">Transcription regulation</keyword>
<dbReference type="InterPro" id="IPR011598">
    <property type="entry name" value="bHLH_dom"/>
</dbReference>
<keyword evidence="8" id="KW-1185">Reference proteome</keyword>
<dbReference type="GO" id="GO:0005634">
    <property type="term" value="C:nucleus"/>
    <property type="evidence" value="ECO:0007669"/>
    <property type="project" value="UniProtKB-SubCell"/>
</dbReference>
<dbReference type="AlphaFoldDB" id="A0A8X7ZI36"/>
<evidence type="ECO:0000256" key="4">
    <source>
        <dbReference type="ARBA" id="ARBA00023242"/>
    </source>
</evidence>
<dbReference type="PANTHER" id="PTHR46196:SF3">
    <property type="entry name" value="TRANSCRIPTION FACTOR LHW-LIKE ISOFORM X1"/>
    <property type="match status" value="1"/>
</dbReference>
<evidence type="ECO:0000256" key="1">
    <source>
        <dbReference type="ARBA" id="ARBA00004123"/>
    </source>
</evidence>
<protein>
    <recommendedName>
        <fullName evidence="6">BHLH domain-containing protein</fullName>
    </recommendedName>
</protein>
<keyword evidence="3" id="KW-0804">Transcription</keyword>
<dbReference type="InterPro" id="IPR043561">
    <property type="entry name" value="LHW-like"/>
</dbReference>
<proteinExistence type="predicted"/>
<dbReference type="PROSITE" id="PS50888">
    <property type="entry name" value="BHLH"/>
    <property type="match status" value="1"/>
</dbReference>
<gene>
    <name evidence="7" type="ORF">POTOM_025150</name>
</gene>
<dbReference type="InterPro" id="IPR025610">
    <property type="entry name" value="MYC/MYB_N"/>
</dbReference>
<dbReference type="Pfam" id="PF23176">
    <property type="entry name" value="bHLH_LHW"/>
    <property type="match status" value="1"/>
</dbReference>
<dbReference type="OrthoDB" id="778365at2759"/>
<evidence type="ECO:0000256" key="2">
    <source>
        <dbReference type="ARBA" id="ARBA00023015"/>
    </source>
</evidence>
<comment type="caution">
    <text evidence="7">The sequence shown here is derived from an EMBL/GenBank/DDBJ whole genome shotgun (WGS) entry which is preliminary data.</text>
</comment>
<keyword evidence="4" id="KW-0539">Nucleus</keyword>
<evidence type="ECO:0000256" key="5">
    <source>
        <dbReference type="SAM" id="MobiDB-lite"/>
    </source>
</evidence>
<organism evidence="7 8">
    <name type="scientific">Populus tomentosa</name>
    <name type="common">Chinese white poplar</name>
    <dbReference type="NCBI Taxonomy" id="118781"/>
    <lineage>
        <taxon>Eukaryota</taxon>
        <taxon>Viridiplantae</taxon>
        <taxon>Streptophyta</taxon>
        <taxon>Embryophyta</taxon>
        <taxon>Tracheophyta</taxon>
        <taxon>Spermatophyta</taxon>
        <taxon>Magnoliopsida</taxon>
        <taxon>eudicotyledons</taxon>
        <taxon>Gunneridae</taxon>
        <taxon>Pentapetalae</taxon>
        <taxon>rosids</taxon>
        <taxon>fabids</taxon>
        <taxon>Malpighiales</taxon>
        <taxon>Salicaceae</taxon>
        <taxon>Saliceae</taxon>
        <taxon>Populus</taxon>
    </lineage>
</organism>
<feature type="domain" description="BHLH" evidence="6">
    <location>
        <begin position="574"/>
        <end position="623"/>
    </location>
</feature>
<evidence type="ECO:0000313" key="8">
    <source>
        <dbReference type="Proteomes" id="UP000886885"/>
    </source>
</evidence>
<name>A0A8X7ZI36_POPTO</name>
<evidence type="ECO:0000313" key="7">
    <source>
        <dbReference type="EMBL" id="KAG6769511.1"/>
    </source>
</evidence>
<evidence type="ECO:0000256" key="3">
    <source>
        <dbReference type="ARBA" id="ARBA00023163"/>
    </source>
</evidence>
<reference evidence="7" key="1">
    <citation type="journal article" date="2020" name="bioRxiv">
        <title>Hybrid origin of Populus tomentosa Carr. identified through genome sequencing and phylogenomic analysis.</title>
        <authorList>
            <person name="An X."/>
            <person name="Gao K."/>
            <person name="Chen Z."/>
            <person name="Li J."/>
            <person name="Yang X."/>
            <person name="Yang X."/>
            <person name="Zhou J."/>
            <person name="Guo T."/>
            <person name="Zhao T."/>
            <person name="Huang S."/>
            <person name="Miao D."/>
            <person name="Khan W.U."/>
            <person name="Rao P."/>
            <person name="Ye M."/>
            <person name="Lei B."/>
            <person name="Liao W."/>
            <person name="Wang J."/>
            <person name="Ji L."/>
            <person name="Li Y."/>
            <person name="Guo B."/>
            <person name="Mustafa N.S."/>
            <person name="Li S."/>
            <person name="Yun Q."/>
            <person name="Keller S.R."/>
            <person name="Mao J."/>
            <person name="Zhang R."/>
            <person name="Strauss S.H."/>
        </authorList>
    </citation>
    <scope>NUCLEOTIDE SEQUENCE</scope>
    <source>
        <strain evidence="7">GM15</strain>
        <tissue evidence="7">Leaf</tissue>
    </source>
</reference>
<evidence type="ECO:0000259" key="6">
    <source>
        <dbReference type="PROSITE" id="PS50888"/>
    </source>
</evidence>
<accession>A0A8X7ZI36</accession>
<feature type="region of interest" description="Disordered" evidence="5">
    <location>
        <begin position="547"/>
        <end position="587"/>
    </location>
</feature>
<sequence>MGTTDLRQLLESLCNNSDWKYAVLWKMRYGSPMVSSGQLWFKETKSLLGQVLGRPSTWCIHEKFLKESVSAVKSLVINCSTILPILTWEDGYFDCSKPREPLQTISSDVYCNGGNDLVSSLRDASVSNANFGGHQIELVMAEMWQLQYPLGEGVVGEVACTGDHLWLSFNNIFSCEMSKNLVPEFPEEWLLQFASGIKTILLVPVLPHGVLQLGSFDEVAENIQIVACIKGRFNDLHSTRENAVPLTLKREFKAQSTVISCPVEQLNATSAISISQVKSEDSNYAIPVNSVKLHKDEQQPEVFKCESKNNSPSPIFADVSPPSESLSARQPGMVESKIFELSYLMDELQAYSDCNEYNVGWFGEPLDGMMNTYPASDMVEHSSGGMDANDVYHKNRQNFLSFPKGSELHKVLGPPFLSQTNEKTWEPSLLVEDSCKSSNFIFSEDHSARIEPSLFAREGEVEFLLEPVAGNSYSSSDNASSNRSHSLKSSERLSGHLLATSQNQFQTRTLLENDLAPWSHLASVCISGSGNTDTTAALDSMMSTVFDQEQQEKDQSYKHPWKGQKMSNIARRRARPGENQKPRPRDRQLIQDRVKELRELVPNGSKCSIDGLLDQTIKHMQYLRSVTDQAEKLRQWVHQEVADRKNCRLSETNVNIQSGKSWAFEFGNDLQICPIVVEDLAYPGHLLIELLQMLCNDRGVFLEIARVIRSLDLTILKGVMESRLSNTWAHFIVEACKGFHRLDIFWPLMQLLQRKRSSISGKI</sequence>
<comment type="subcellular location">
    <subcellularLocation>
        <location evidence="1">Nucleus</location>
    </subcellularLocation>
</comment>
<dbReference type="PANTHER" id="PTHR46196">
    <property type="entry name" value="TRANSCRIPTION FACTOR BHLH155-LIKE ISOFORM X1-RELATED"/>
    <property type="match status" value="1"/>
</dbReference>
<dbReference type="Pfam" id="PF14215">
    <property type="entry name" value="bHLH-MYC_N"/>
    <property type="match status" value="1"/>
</dbReference>